<dbReference type="EMBL" id="BBRZ01000146">
    <property type="protein sequence ID" value="GAM59379.1"/>
    <property type="molecule type" value="Genomic_DNA"/>
</dbReference>
<evidence type="ECO:0000313" key="4">
    <source>
        <dbReference type="Proteomes" id="UP000031670"/>
    </source>
</evidence>
<dbReference type="InterPro" id="IPR026269">
    <property type="entry name" value="DmsD-type"/>
</dbReference>
<organism evidence="3 4">
    <name type="scientific">Vibrio ishigakensis</name>
    <dbReference type="NCBI Taxonomy" id="1481914"/>
    <lineage>
        <taxon>Bacteria</taxon>
        <taxon>Pseudomonadati</taxon>
        <taxon>Pseudomonadota</taxon>
        <taxon>Gammaproteobacteria</taxon>
        <taxon>Vibrionales</taxon>
        <taxon>Vibrionaceae</taxon>
        <taxon>Vibrio</taxon>
    </lineage>
</organism>
<name>A0A0B8P0S9_9VIBR</name>
<accession>A0A0B8P8Z9</accession>
<evidence type="ECO:0000313" key="5">
    <source>
        <dbReference type="Proteomes" id="UP000031671"/>
    </source>
</evidence>
<proteinExistence type="predicted"/>
<dbReference type="PANTHER" id="PTHR34227">
    <property type="entry name" value="CHAPERONE PROTEIN YCDY"/>
    <property type="match status" value="1"/>
</dbReference>
<comment type="caution">
    <text evidence="3">The sequence shown here is derived from an EMBL/GenBank/DDBJ whole genome shotgun (WGS) entry which is preliminary data.</text>
</comment>
<dbReference type="Proteomes" id="UP000031671">
    <property type="component" value="Unassembled WGS sequence"/>
</dbReference>
<dbReference type="Pfam" id="PF02613">
    <property type="entry name" value="Nitrate_red_del"/>
    <property type="match status" value="1"/>
</dbReference>
<dbReference type="InterPro" id="IPR036411">
    <property type="entry name" value="TorD-like_sf"/>
</dbReference>
<dbReference type="AlphaFoldDB" id="A0A0B8P0S9"/>
<dbReference type="InterPro" id="IPR020945">
    <property type="entry name" value="DMSO/NO3_reduct_chaperone"/>
</dbReference>
<evidence type="ECO:0000313" key="2">
    <source>
        <dbReference type="EMBL" id="GAM59379.1"/>
    </source>
</evidence>
<protein>
    <submittedName>
        <fullName evidence="2 3">Oxidoreductase component of anaerobic dehydrogenases</fullName>
    </submittedName>
</protein>
<keyword evidence="1" id="KW-0143">Chaperone</keyword>
<reference evidence="4 5" key="3">
    <citation type="submission" date="2015-01" db="EMBL/GenBank/DDBJ databases">
        <authorList>
            <consortium name="NBRP consortium"/>
            <person name="Sawabe T."/>
            <person name="Meirelles P."/>
            <person name="Feng G."/>
            <person name="Sayaka M."/>
            <person name="Hattori M."/>
            <person name="Ohkuma M."/>
        </authorList>
    </citation>
    <scope>NUCLEOTIDE SEQUENCE [LARGE SCALE GENOMIC DNA]</scope>
    <source>
        <strain evidence="5">JCM 19231</strain>
        <strain evidence="2">JCM19231</strain>
        <strain evidence="3 4">JCM19232</strain>
    </source>
</reference>
<dbReference type="EMBL" id="BBSA01000001">
    <property type="protein sequence ID" value="GAM60385.1"/>
    <property type="molecule type" value="Genomic_DNA"/>
</dbReference>
<dbReference type="SUPFAM" id="SSF89155">
    <property type="entry name" value="TorD-like"/>
    <property type="match status" value="1"/>
</dbReference>
<dbReference type="Proteomes" id="UP000031670">
    <property type="component" value="Unassembled WGS sequence"/>
</dbReference>
<evidence type="ECO:0000256" key="1">
    <source>
        <dbReference type="ARBA" id="ARBA00023186"/>
    </source>
</evidence>
<gene>
    <name evidence="2" type="ORF">JCM19231_1733</name>
    <name evidence="3" type="ORF">JCM19232_718</name>
</gene>
<dbReference type="InterPro" id="IPR050289">
    <property type="entry name" value="TorD/DmsD_chaperones"/>
</dbReference>
<dbReference type="PIRSF" id="PIRSF004690">
    <property type="entry name" value="DmsD"/>
    <property type="match status" value="1"/>
</dbReference>
<evidence type="ECO:0000313" key="3">
    <source>
        <dbReference type="EMBL" id="GAM60385.1"/>
    </source>
</evidence>
<sequence>MITMIPRVLGYLFYYSPTKDGYSEALNLLPNLPQALDEDNQGAASALVSQINVNENRDELEQRYNQLFVGLGELTAPPWGSVYLDSEGIVMGESTVDFRQFLAINGIELTTEMNEPEDQFGLMLMTFAQLMELESYEAAAELLQVHLLPWAPRYLELLIAENDSFYSQLAQLADIYLNELKEAFEIVPVARPLFR</sequence>
<dbReference type="PANTHER" id="PTHR34227:SF13">
    <property type="entry name" value="TAT PROOFREADING CHAPERONE DMSD-RELATED"/>
    <property type="match status" value="1"/>
</dbReference>
<reference evidence="2 5" key="1">
    <citation type="submission" date="2015-01" db="EMBL/GenBank/DDBJ databases">
        <title>Vibrio sp. C1 JCM 19231 whole genome shotgun sequence.</title>
        <authorList>
            <person name="Sawabe T."/>
            <person name="Meirelles P."/>
            <person name="Feng G."/>
            <person name="Sayaka M."/>
            <person name="Hattori M."/>
            <person name="Ohkuma M."/>
        </authorList>
    </citation>
    <scope>NUCLEOTIDE SEQUENCE [LARGE SCALE GENOMIC DNA]</scope>
    <source>
        <strain evidence="5">JCM 19231</strain>
        <strain evidence="2">JCM19231</strain>
    </source>
</reference>
<dbReference type="RefSeq" id="WP_261836367.1">
    <property type="nucleotide sequence ID" value="NZ_AP024882.1"/>
</dbReference>
<accession>A0A0B8P0S9</accession>
<dbReference type="Gene3D" id="1.10.3480.10">
    <property type="entry name" value="TorD-like"/>
    <property type="match status" value="1"/>
</dbReference>
<reference evidence="3 4" key="2">
    <citation type="submission" date="2015-01" db="EMBL/GenBank/DDBJ databases">
        <title>Vibrio sp. C5 JCM 19232 whole genome shotgun sequence.</title>
        <authorList>
            <person name="Sawabe T."/>
            <person name="Meirelles P."/>
            <person name="Feng G."/>
            <person name="Sayaka M."/>
            <person name="Hattori M."/>
            <person name="Ohkuma M."/>
        </authorList>
    </citation>
    <scope>NUCLEOTIDE SEQUENCE [LARGE SCALE GENOMIC DNA]</scope>
    <source>
        <strain evidence="3 4">JCM19232</strain>
    </source>
</reference>
<keyword evidence="5" id="KW-1185">Reference proteome</keyword>